<dbReference type="InterPro" id="IPR011048">
    <property type="entry name" value="Haem_d1_sf"/>
</dbReference>
<organism evidence="2 3">
    <name type="scientific">[Emmonsia] crescens</name>
    <dbReference type="NCBI Taxonomy" id="73230"/>
    <lineage>
        <taxon>Eukaryota</taxon>
        <taxon>Fungi</taxon>
        <taxon>Dikarya</taxon>
        <taxon>Ascomycota</taxon>
        <taxon>Pezizomycotina</taxon>
        <taxon>Eurotiomycetes</taxon>
        <taxon>Eurotiomycetidae</taxon>
        <taxon>Onygenales</taxon>
        <taxon>Ajellomycetaceae</taxon>
        <taxon>Emergomyces</taxon>
    </lineage>
</organism>
<name>A0A0G2I9A6_9EURO</name>
<dbReference type="Pfam" id="PF20138">
    <property type="entry name" value="DUF6528"/>
    <property type="match status" value="1"/>
</dbReference>
<dbReference type="InterPro" id="IPR045383">
    <property type="entry name" value="DUF6528"/>
</dbReference>
<comment type="caution">
    <text evidence="2">The sequence shown here is derived from an EMBL/GenBank/DDBJ whole genome shotgun (WGS) entry which is preliminary data.</text>
</comment>
<dbReference type="EMBL" id="LCZI01000332">
    <property type="protein sequence ID" value="KKZ67113.1"/>
    <property type="molecule type" value="Genomic_DNA"/>
</dbReference>
<feature type="chain" id="PRO_5002545588" evidence="1">
    <location>
        <begin position="25"/>
        <end position="329"/>
    </location>
</feature>
<dbReference type="SUPFAM" id="SSF51004">
    <property type="entry name" value="C-terminal (heme d1) domain of cytochrome cd1-nitrite reductase"/>
    <property type="match status" value="1"/>
</dbReference>
<proteinExistence type="predicted"/>
<evidence type="ECO:0000313" key="3">
    <source>
        <dbReference type="Proteomes" id="UP000034164"/>
    </source>
</evidence>
<evidence type="ECO:0000313" key="2">
    <source>
        <dbReference type="EMBL" id="KKZ67113.1"/>
    </source>
</evidence>
<dbReference type="Proteomes" id="UP000034164">
    <property type="component" value="Unassembled WGS sequence"/>
</dbReference>
<dbReference type="VEuPathDB" id="FungiDB:EMCG_07199"/>
<gene>
    <name evidence="2" type="ORF">EMCG_07199</name>
</gene>
<reference evidence="3" key="1">
    <citation type="journal article" date="2015" name="PLoS Genet.">
        <title>The dynamic genome and transcriptome of the human fungal pathogen Blastomyces and close relative Emmonsia.</title>
        <authorList>
            <person name="Munoz J.F."/>
            <person name="Gauthier G.M."/>
            <person name="Desjardins C.A."/>
            <person name="Gallo J.E."/>
            <person name="Holder J."/>
            <person name="Sullivan T.D."/>
            <person name="Marty A.J."/>
            <person name="Carmen J.C."/>
            <person name="Chen Z."/>
            <person name="Ding L."/>
            <person name="Gujja S."/>
            <person name="Magrini V."/>
            <person name="Misas E."/>
            <person name="Mitreva M."/>
            <person name="Priest M."/>
            <person name="Saif S."/>
            <person name="Whiston E.A."/>
            <person name="Young S."/>
            <person name="Zeng Q."/>
            <person name="Goldman W.E."/>
            <person name="Mardis E.R."/>
            <person name="Taylor J.W."/>
            <person name="McEwen J.G."/>
            <person name="Clay O.K."/>
            <person name="Klein B.S."/>
            <person name="Cuomo C.A."/>
        </authorList>
    </citation>
    <scope>NUCLEOTIDE SEQUENCE [LARGE SCALE GENOMIC DNA]</scope>
    <source>
        <strain evidence="3">UAMH 3008</strain>
    </source>
</reference>
<evidence type="ECO:0000256" key="1">
    <source>
        <dbReference type="SAM" id="SignalP"/>
    </source>
</evidence>
<dbReference type="AlphaFoldDB" id="A0A0G2I9A6"/>
<feature type="signal peptide" evidence="1">
    <location>
        <begin position="1"/>
        <end position="24"/>
    </location>
</feature>
<keyword evidence="1" id="KW-0732">Signal</keyword>
<accession>A0A0G2I9A6</accession>
<sequence length="329" mass="36282">MLKHYPPIPLILLLVTLFSTLLAAAPADYYIAGVDQTPNAIHVFPRNKPWTSSNIYWSFTAGKRNKRWSNLSDAKFRNTASHGWIALVCASGGNAGIINVSKKKLKTGLSDVLWTGSPGGNPHAIERIPHLGAVVVASSTPGKLTLYYPGNPKHINDFKNLKRSNVKYDAPGAHGVLWDPNGAPGSPNRGILWVSFNKYIRKYKVTGRGKAMRLVREGSAIPFPGKGGLGHDLQPDYTNKNVLLATDSYGAYAYDISTGKWTILREEKAIKSFVRHKSGEYLWVTKQGKDGWVSPWVSFGMKPGEKASEKKGGGWKGFYKARIHETDFE</sequence>
<protein>
    <submittedName>
        <fullName evidence="2">Uncharacterized protein</fullName>
    </submittedName>
</protein>
<dbReference type="OrthoDB" id="4235135at2759"/>